<accession>A0ACD3AU79</accession>
<proteinExistence type="predicted"/>
<protein>
    <submittedName>
        <fullName evidence="1">Uncharacterized protein</fullName>
    </submittedName>
</protein>
<evidence type="ECO:0000313" key="1">
    <source>
        <dbReference type="EMBL" id="TFK68497.1"/>
    </source>
</evidence>
<dbReference type="Proteomes" id="UP000308600">
    <property type="component" value="Unassembled WGS sequence"/>
</dbReference>
<sequence length="222" mass="24467">MSTSRSLNKKPSKIRNFFHLKSPPVDTGSTTQVAHQPQLSFFGRISRWFKEAFSRKKPHSTTESLPNNPHPTQQVSKTVQASGPEEVDVVDNDTAQPNRAEETEDLAVDDETNLKGTQKSPNDPDKSEAIDRPKAEPKDTTHGSQLVLEPLVDKVLDDGKHERQDASDHSDHENEAITPLNAEPEDTTDGTKLTFSKTEPLGNRAVGDGNCDPQKSNHPVCT</sequence>
<dbReference type="EMBL" id="ML208350">
    <property type="protein sequence ID" value="TFK68497.1"/>
    <property type="molecule type" value="Genomic_DNA"/>
</dbReference>
<keyword evidence="2" id="KW-1185">Reference proteome</keyword>
<gene>
    <name evidence="1" type="ORF">BDN72DRAFT_878971</name>
</gene>
<organism evidence="1 2">
    <name type="scientific">Pluteus cervinus</name>
    <dbReference type="NCBI Taxonomy" id="181527"/>
    <lineage>
        <taxon>Eukaryota</taxon>
        <taxon>Fungi</taxon>
        <taxon>Dikarya</taxon>
        <taxon>Basidiomycota</taxon>
        <taxon>Agaricomycotina</taxon>
        <taxon>Agaricomycetes</taxon>
        <taxon>Agaricomycetidae</taxon>
        <taxon>Agaricales</taxon>
        <taxon>Pluteineae</taxon>
        <taxon>Pluteaceae</taxon>
        <taxon>Pluteus</taxon>
    </lineage>
</organism>
<name>A0ACD3AU79_9AGAR</name>
<evidence type="ECO:0000313" key="2">
    <source>
        <dbReference type="Proteomes" id="UP000308600"/>
    </source>
</evidence>
<reference evidence="1 2" key="1">
    <citation type="journal article" date="2019" name="Nat. Ecol. Evol.">
        <title>Megaphylogeny resolves global patterns of mushroom evolution.</title>
        <authorList>
            <person name="Varga T."/>
            <person name="Krizsan K."/>
            <person name="Foldi C."/>
            <person name="Dima B."/>
            <person name="Sanchez-Garcia M."/>
            <person name="Sanchez-Ramirez S."/>
            <person name="Szollosi G.J."/>
            <person name="Szarkandi J.G."/>
            <person name="Papp V."/>
            <person name="Albert L."/>
            <person name="Andreopoulos W."/>
            <person name="Angelini C."/>
            <person name="Antonin V."/>
            <person name="Barry K.W."/>
            <person name="Bougher N.L."/>
            <person name="Buchanan P."/>
            <person name="Buyck B."/>
            <person name="Bense V."/>
            <person name="Catcheside P."/>
            <person name="Chovatia M."/>
            <person name="Cooper J."/>
            <person name="Damon W."/>
            <person name="Desjardin D."/>
            <person name="Finy P."/>
            <person name="Geml J."/>
            <person name="Haridas S."/>
            <person name="Hughes K."/>
            <person name="Justo A."/>
            <person name="Karasinski D."/>
            <person name="Kautmanova I."/>
            <person name="Kiss B."/>
            <person name="Kocsube S."/>
            <person name="Kotiranta H."/>
            <person name="LaButti K.M."/>
            <person name="Lechner B.E."/>
            <person name="Liimatainen K."/>
            <person name="Lipzen A."/>
            <person name="Lukacs Z."/>
            <person name="Mihaltcheva S."/>
            <person name="Morgado L.N."/>
            <person name="Niskanen T."/>
            <person name="Noordeloos M.E."/>
            <person name="Ohm R.A."/>
            <person name="Ortiz-Santana B."/>
            <person name="Ovrebo C."/>
            <person name="Racz N."/>
            <person name="Riley R."/>
            <person name="Savchenko A."/>
            <person name="Shiryaev A."/>
            <person name="Soop K."/>
            <person name="Spirin V."/>
            <person name="Szebenyi C."/>
            <person name="Tomsovsky M."/>
            <person name="Tulloss R.E."/>
            <person name="Uehling J."/>
            <person name="Grigoriev I.V."/>
            <person name="Vagvolgyi C."/>
            <person name="Papp T."/>
            <person name="Martin F.M."/>
            <person name="Miettinen O."/>
            <person name="Hibbett D.S."/>
            <person name="Nagy L.G."/>
        </authorList>
    </citation>
    <scope>NUCLEOTIDE SEQUENCE [LARGE SCALE GENOMIC DNA]</scope>
    <source>
        <strain evidence="1 2">NL-1719</strain>
    </source>
</reference>